<dbReference type="CDD" id="cd00041">
    <property type="entry name" value="CUB"/>
    <property type="match status" value="1"/>
</dbReference>
<dbReference type="Proteomes" id="UP000015103">
    <property type="component" value="Unassembled WGS sequence"/>
</dbReference>
<reference evidence="5" key="1">
    <citation type="submission" date="2015-05" db="UniProtKB">
        <authorList>
            <consortium name="EnsemblMetazoa"/>
        </authorList>
    </citation>
    <scope>IDENTIFICATION</scope>
</reference>
<evidence type="ECO:0000256" key="1">
    <source>
        <dbReference type="ARBA" id="ARBA00022737"/>
    </source>
</evidence>
<dbReference type="EMBL" id="ACPB03005078">
    <property type="status" value="NOT_ANNOTATED_CDS"/>
    <property type="molecule type" value="Genomic_DNA"/>
</dbReference>
<proteinExistence type="predicted"/>
<dbReference type="VEuPathDB" id="VectorBase:RPRC000414"/>
<dbReference type="PANTHER" id="PTHR24251:SF40">
    <property type="entry name" value="CUB DOMAIN-CONTAINING PROTEIN"/>
    <property type="match status" value="1"/>
</dbReference>
<organism evidence="5 6">
    <name type="scientific">Rhodnius prolixus</name>
    <name type="common">Triatomid bug</name>
    <dbReference type="NCBI Taxonomy" id="13249"/>
    <lineage>
        <taxon>Eukaryota</taxon>
        <taxon>Metazoa</taxon>
        <taxon>Ecdysozoa</taxon>
        <taxon>Arthropoda</taxon>
        <taxon>Hexapoda</taxon>
        <taxon>Insecta</taxon>
        <taxon>Pterygota</taxon>
        <taxon>Neoptera</taxon>
        <taxon>Paraneoptera</taxon>
        <taxon>Hemiptera</taxon>
        <taxon>Heteroptera</taxon>
        <taxon>Panheteroptera</taxon>
        <taxon>Cimicomorpha</taxon>
        <taxon>Reduviidae</taxon>
        <taxon>Triatominae</taxon>
        <taxon>Rhodnius</taxon>
    </lineage>
</organism>
<keyword evidence="2" id="KW-1015">Disulfide bond</keyword>
<comment type="caution">
    <text evidence="3">Lacks conserved residue(s) required for the propagation of feature annotation.</text>
</comment>
<name>T1H8R5_RHOPR</name>
<dbReference type="STRING" id="13249.T1H8R5"/>
<dbReference type="Pfam" id="PF00431">
    <property type="entry name" value="CUB"/>
    <property type="match status" value="1"/>
</dbReference>
<dbReference type="InterPro" id="IPR000859">
    <property type="entry name" value="CUB_dom"/>
</dbReference>
<evidence type="ECO:0000256" key="3">
    <source>
        <dbReference type="PROSITE-ProRule" id="PRU00059"/>
    </source>
</evidence>
<dbReference type="AlphaFoldDB" id="T1H8R5"/>
<dbReference type="SMART" id="SM00042">
    <property type="entry name" value="CUB"/>
    <property type="match status" value="2"/>
</dbReference>
<keyword evidence="1" id="KW-0677">Repeat</keyword>
<keyword evidence="6" id="KW-1185">Reference proteome</keyword>
<feature type="domain" description="CUB" evidence="4">
    <location>
        <begin position="207"/>
        <end position="317"/>
    </location>
</feature>
<evidence type="ECO:0000259" key="4">
    <source>
        <dbReference type="PROSITE" id="PS01180"/>
    </source>
</evidence>
<dbReference type="InterPro" id="IPR035914">
    <property type="entry name" value="Sperma_CUB_dom_sf"/>
</dbReference>
<feature type="domain" description="CUB" evidence="4">
    <location>
        <begin position="589"/>
        <end position="658"/>
    </location>
</feature>
<dbReference type="InParanoid" id="T1H8R5"/>
<protein>
    <submittedName>
        <fullName evidence="5">CUB domain-containing protein</fullName>
    </submittedName>
</protein>
<dbReference type="OMA" id="DICKLRI"/>
<dbReference type="EnsemblMetazoa" id="RPRC000414-RA">
    <property type="protein sequence ID" value="RPRC000414-PA"/>
    <property type="gene ID" value="RPRC000414"/>
</dbReference>
<dbReference type="PROSITE" id="PS01180">
    <property type="entry name" value="CUB"/>
    <property type="match status" value="3"/>
</dbReference>
<dbReference type="eggNOG" id="KOG4292">
    <property type="taxonomic scope" value="Eukaryota"/>
</dbReference>
<sequence>MGEQCIFNSNNEHSRLIFTKNECKTYSFQRLNNTICYLKLILNETFNTYTFIVNNNSIIVGNSIKAIPIFEDEIKVEIESETKTNLVLDVYQENCPVCAEVSSSHFTLIELPRNNCLIRINNSRRICSLQLDINKLKGEGYIGVGTERLWGNISGVRNITFSGEHLVLRNVTANIKGRLQECSLTEMNLLQLPVMSPVKPSEDSIDCPGRIYEENTFTIISPGFPRPFAAHTCIYEVRKWRPEVCRLKLTFHFFWLGRGYNGVCHDGFLEIDGYRFCGCQTGLNWSTSVNTFRNGRAFLLFTSKGRSEHFSLYLLTVEQQTCDYQGRYLPKAYSDHSQFNMLARFPEICNAPVVTLTDHEGIIASPQYPRSCPGHFIFRFELHPGKCGVEIAFDDFDLSNSWQCSQDFITLEDSGRYCGEDLLQKTVRLLRGEMWVSLVGGRGRGFLARFRQVDCGDGRPDGNNGSSRDRDYTQESQGQCEHIYTIPRFKIQGPYTTSCTFIVRKSHPDICKLRIKLKDVELNCGLQNLNINGQYYCGRILGDEFDLQFVNDFVEFKFNTKENKYPALFTIEGEQLNCVLLEEQIGGECVISLRSPRGKVQSPGLYPRPPENLKCSYQFLPLKGICSIQLDFDDVNLPTSDRCTDAYLNINGQNYCGKTLSRTSKTLKTMLGRPVEIPYMVNKYLTQFHWNFTYTQVLC</sequence>
<feature type="domain" description="CUB" evidence="4">
    <location>
        <begin position="349"/>
        <end position="453"/>
    </location>
</feature>
<accession>T1H8R5</accession>
<dbReference type="Gene3D" id="2.60.120.290">
    <property type="entry name" value="Spermadhesin, CUB domain"/>
    <property type="match status" value="3"/>
</dbReference>
<dbReference type="SUPFAM" id="SSF49854">
    <property type="entry name" value="Spermadhesin, CUB domain"/>
    <property type="match status" value="3"/>
</dbReference>
<dbReference type="PANTHER" id="PTHR24251">
    <property type="entry name" value="OVOCHYMASE-RELATED"/>
    <property type="match status" value="1"/>
</dbReference>
<dbReference type="HOGENOM" id="CLU_394479_0_0_1"/>
<evidence type="ECO:0000256" key="2">
    <source>
        <dbReference type="ARBA" id="ARBA00023157"/>
    </source>
</evidence>
<dbReference type="EMBL" id="ACPB03005077">
    <property type="status" value="NOT_ANNOTATED_CDS"/>
    <property type="molecule type" value="Genomic_DNA"/>
</dbReference>
<evidence type="ECO:0000313" key="6">
    <source>
        <dbReference type="Proteomes" id="UP000015103"/>
    </source>
</evidence>
<evidence type="ECO:0000313" key="5">
    <source>
        <dbReference type="EnsemblMetazoa" id="RPRC000414-PA"/>
    </source>
</evidence>